<keyword evidence="2 3" id="KW-0067">ATP-binding</keyword>
<sequence>MINLLIGGGVGSGKSSTLHTIIAAAAIDKDRPPLVLIDGKGGVELGLWEAVAHGGVRRTPAEAVTALTWVKGQMDSRYDSMRALGVRKLGRMHDIPPLLVGIDELATFTMGRDRKRRDTFIGLLHDVASRGRAAAIRIVATTQKPGTDVVPSHVRDLFDTRWAFRVSTRDASDTILGAGMSAAGYSAAKLPAYPGAGLLLAGGEPPVRTLSHYLGTKDLERLAAYAAALRNRQIGGS</sequence>
<dbReference type="EMBL" id="JBHSBC010000046">
    <property type="protein sequence ID" value="MFC3985392.1"/>
    <property type="molecule type" value="Genomic_DNA"/>
</dbReference>
<accession>A0ABV8F9N1</accession>
<dbReference type="InterPro" id="IPR002543">
    <property type="entry name" value="FtsK_dom"/>
</dbReference>
<reference evidence="6" key="1">
    <citation type="journal article" date="2019" name="Int. J. Syst. Evol. Microbiol.">
        <title>The Global Catalogue of Microorganisms (GCM) 10K type strain sequencing project: providing services to taxonomists for standard genome sequencing and annotation.</title>
        <authorList>
            <consortium name="The Broad Institute Genomics Platform"/>
            <consortium name="The Broad Institute Genome Sequencing Center for Infectious Disease"/>
            <person name="Wu L."/>
            <person name="Ma J."/>
        </authorList>
    </citation>
    <scope>NUCLEOTIDE SEQUENCE [LARGE SCALE GENOMIC DNA]</scope>
    <source>
        <strain evidence="6">TBRC 7912</strain>
    </source>
</reference>
<evidence type="ECO:0000256" key="1">
    <source>
        <dbReference type="ARBA" id="ARBA00022741"/>
    </source>
</evidence>
<comment type="caution">
    <text evidence="5">The sequence shown here is derived from an EMBL/GenBank/DDBJ whole genome shotgun (WGS) entry which is preliminary data.</text>
</comment>
<evidence type="ECO:0000313" key="5">
    <source>
        <dbReference type="EMBL" id="MFC3985392.1"/>
    </source>
</evidence>
<dbReference type="PANTHER" id="PTHR22683">
    <property type="entry name" value="SPORULATION PROTEIN RELATED"/>
    <property type="match status" value="1"/>
</dbReference>
<dbReference type="SUPFAM" id="SSF52540">
    <property type="entry name" value="P-loop containing nucleoside triphosphate hydrolases"/>
    <property type="match status" value="1"/>
</dbReference>
<keyword evidence="6" id="KW-1185">Reference proteome</keyword>
<gene>
    <name evidence="5" type="ORF">ACFOYY_35045</name>
</gene>
<dbReference type="InterPro" id="IPR027417">
    <property type="entry name" value="P-loop_NTPase"/>
</dbReference>
<dbReference type="PROSITE" id="PS50901">
    <property type="entry name" value="FTSK"/>
    <property type="match status" value="1"/>
</dbReference>
<dbReference type="InterPro" id="IPR050206">
    <property type="entry name" value="FtsK/SpoIIIE/SftA"/>
</dbReference>
<proteinExistence type="predicted"/>
<dbReference type="Pfam" id="PF01580">
    <property type="entry name" value="FtsK_SpoIIIE"/>
    <property type="match status" value="1"/>
</dbReference>
<evidence type="ECO:0000256" key="3">
    <source>
        <dbReference type="PROSITE-ProRule" id="PRU00289"/>
    </source>
</evidence>
<evidence type="ECO:0000256" key="2">
    <source>
        <dbReference type="ARBA" id="ARBA00022840"/>
    </source>
</evidence>
<dbReference type="RefSeq" id="WP_386195460.1">
    <property type="nucleotide sequence ID" value="NZ_JBHSBC010000046.1"/>
</dbReference>
<organism evidence="5 6">
    <name type="scientific">Streptosporangium jomthongense</name>
    <dbReference type="NCBI Taxonomy" id="1193683"/>
    <lineage>
        <taxon>Bacteria</taxon>
        <taxon>Bacillati</taxon>
        <taxon>Actinomycetota</taxon>
        <taxon>Actinomycetes</taxon>
        <taxon>Streptosporangiales</taxon>
        <taxon>Streptosporangiaceae</taxon>
        <taxon>Streptosporangium</taxon>
    </lineage>
</organism>
<protein>
    <submittedName>
        <fullName evidence="5">FtsK/SpoIIIE domain-containing protein</fullName>
    </submittedName>
</protein>
<evidence type="ECO:0000313" key="6">
    <source>
        <dbReference type="Proteomes" id="UP001595698"/>
    </source>
</evidence>
<dbReference type="Proteomes" id="UP001595698">
    <property type="component" value="Unassembled WGS sequence"/>
</dbReference>
<dbReference type="Gene3D" id="3.40.50.300">
    <property type="entry name" value="P-loop containing nucleotide triphosphate hydrolases"/>
    <property type="match status" value="1"/>
</dbReference>
<feature type="binding site" evidence="3">
    <location>
        <begin position="8"/>
        <end position="15"/>
    </location>
    <ligand>
        <name>ATP</name>
        <dbReference type="ChEBI" id="CHEBI:30616"/>
    </ligand>
</feature>
<keyword evidence="1 3" id="KW-0547">Nucleotide-binding</keyword>
<feature type="domain" description="FtsK" evidence="4">
    <location>
        <begin position="1"/>
        <end position="173"/>
    </location>
</feature>
<name>A0ABV8F9N1_9ACTN</name>
<dbReference type="PANTHER" id="PTHR22683:SF41">
    <property type="entry name" value="DNA TRANSLOCASE FTSK"/>
    <property type="match status" value="1"/>
</dbReference>
<evidence type="ECO:0000259" key="4">
    <source>
        <dbReference type="PROSITE" id="PS50901"/>
    </source>
</evidence>